<organism evidence="2 3">
    <name type="scientific">Mannheimia cairinae</name>
    <dbReference type="NCBI Taxonomy" id="3025936"/>
    <lineage>
        <taxon>Bacteria</taxon>
        <taxon>Pseudomonadati</taxon>
        <taxon>Pseudomonadota</taxon>
        <taxon>Gammaproteobacteria</taxon>
        <taxon>Pasteurellales</taxon>
        <taxon>Pasteurellaceae</taxon>
        <taxon>Mannheimia</taxon>
    </lineage>
</organism>
<keyword evidence="1" id="KW-0812">Transmembrane</keyword>
<evidence type="ECO:0000313" key="2">
    <source>
        <dbReference type="EMBL" id="MDD0823763.1"/>
    </source>
</evidence>
<feature type="transmembrane region" description="Helical" evidence="1">
    <location>
        <begin position="75"/>
        <end position="92"/>
    </location>
</feature>
<protein>
    <submittedName>
        <fullName evidence="2">DUF805 domain-containing protein</fullName>
    </submittedName>
</protein>
<keyword evidence="1" id="KW-1133">Transmembrane helix</keyword>
<keyword evidence="3" id="KW-1185">Reference proteome</keyword>
<feature type="transmembrane region" description="Helical" evidence="1">
    <location>
        <begin position="44"/>
        <end position="63"/>
    </location>
</feature>
<dbReference type="Proteomes" id="UP001221909">
    <property type="component" value="Unassembled WGS sequence"/>
</dbReference>
<dbReference type="RefSeq" id="WP_273747625.1">
    <property type="nucleotide sequence ID" value="NZ_JAQSJE010000004.1"/>
</dbReference>
<dbReference type="PANTHER" id="PTHR34980">
    <property type="entry name" value="INNER MEMBRANE PROTEIN-RELATED-RELATED"/>
    <property type="match status" value="1"/>
</dbReference>
<dbReference type="EMBL" id="JAQSJE010000004">
    <property type="protein sequence ID" value="MDD0823763.1"/>
    <property type="molecule type" value="Genomic_DNA"/>
</dbReference>
<reference evidence="2 3" key="1">
    <citation type="submission" date="2023-02" db="EMBL/GenBank/DDBJ databases">
        <title>Mannheimia cairiniae sp. nov., a novel species of Mannheimia obtained from moscovy ducks (Cairina moschata) and reclassification of Mannheimia ovis as heterotypic synonym of Mannheimia pernigra.</title>
        <authorList>
            <person name="Christensen H."/>
        </authorList>
    </citation>
    <scope>NUCLEOTIDE SEQUENCE [LARGE SCALE GENOMIC DNA]</scope>
    <source>
        <strain evidence="2 3">AT1</strain>
    </source>
</reference>
<proteinExistence type="predicted"/>
<sequence>MIWYNALFSFKGRLNRQGFWVGFLINFIFLFVCVNFLLNLTAYNALSLIPMAIITYSLSAIIVKRLHDRNRSGKAIFILLVPILCYATSLISEGSMQWILGLVIPLFVCTLLFLEWGLFQSYPEPNQYGEKGLSILFKAD</sequence>
<dbReference type="InterPro" id="IPR008523">
    <property type="entry name" value="DUF805"/>
</dbReference>
<gene>
    <name evidence="2" type="ORF">PTQ27_04650</name>
</gene>
<dbReference type="Pfam" id="PF05656">
    <property type="entry name" value="DUF805"/>
    <property type="match status" value="1"/>
</dbReference>
<feature type="transmembrane region" description="Helical" evidence="1">
    <location>
        <begin position="98"/>
        <end position="119"/>
    </location>
</feature>
<comment type="caution">
    <text evidence="2">The sequence shown here is derived from an EMBL/GenBank/DDBJ whole genome shotgun (WGS) entry which is preliminary data.</text>
</comment>
<name>A0ABT5MSD5_9PAST</name>
<feature type="transmembrane region" description="Helical" evidence="1">
    <location>
        <begin position="20"/>
        <end position="38"/>
    </location>
</feature>
<keyword evidence="1" id="KW-0472">Membrane</keyword>
<accession>A0ABT5MSD5</accession>
<evidence type="ECO:0000313" key="3">
    <source>
        <dbReference type="Proteomes" id="UP001221909"/>
    </source>
</evidence>
<dbReference type="PANTHER" id="PTHR34980:SF2">
    <property type="entry name" value="INNER MEMBRANE PROTEIN YHAH-RELATED"/>
    <property type="match status" value="1"/>
</dbReference>
<evidence type="ECO:0000256" key="1">
    <source>
        <dbReference type="SAM" id="Phobius"/>
    </source>
</evidence>